<protein>
    <submittedName>
        <fullName evidence="2">G_PROTEIN_RECEP_F1_2 domain-containing protein</fullName>
    </submittedName>
</protein>
<reference evidence="2" key="1">
    <citation type="submission" date="2019-11" db="UniProtKB">
        <authorList>
            <consortium name="WormBaseParasite"/>
        </authorList>
    </citation>
    <scope>IDENTIFICATION</scope>
</reference>
<feature type="transmembrane region" description="Helical" evidence="1">
    <location>
        <begin position="48"/>
        <end position="69"/>
    </location>
</feature>
<accession>A0A5K3G4F3</accession>
<dbReference type="AlphaFoldDB" id="A0A5K3G4F3"/>
<organism evidence="2">
    <name type="scientific">Mesocestoides corti</name>
    <name type="common">Flatworm</name>
    <dbReference type="NCBI Taxonomy" id="53468"/>
    <lineage>
        <taxon>Eukaryota</taxon>
        <taxon>Metazoa</taxon>
        <taxon>Spiralia</taxon>
        <taxon>Lophotrochozoa</taxon>
        <taxon>Platyhelminthes</taxon>
        <taxon>Cestoda</taxon>
        <taxon>Eucestoda</taxon>
        <taxon>Cyclophyllidea</taxon>
        <taxon>Mesocestoididae</taxon>
        <taxon>Mesocestoides</taxon>
    </lineage>
</organism>
<proteinExistence type="predicted"/>
<keyword evidence="1" id="KW-0472">Membrane</keyword>
<dbReference type="WBParaSite" id="MCU_013044-RA">
    <property type="protein sequence ID" value="MCU_013044-RA"/>
    <property type="gene ID" value="MCU_013044"/>
</dbReference>
<keyword evidence="1" id="KW-0812">Transmembrane</keyword>
<evidence type="ECO:0000313" key="2">
    <source>
        <dbReference type="WBParaSite" id="MCU_013044-RA"/>
    </source>
</evidence>
<evidence type="ECO:0000256" key="1">
    <source>
        <dbReference type="SAM" id="Phobius"/>
    </source>
</evidence>
<keyword evidence="1" id="KW-1133">Transmembrane helix</keyword>
<sequence length="147" mass="16019">KSLDSTNIATKDDEIYCKSKRDLSSFEVLTVIWVDSWAGLLFKTTPQAVALFSCWFFSICKAIYLIPLISGDKITGPTRVIYQVSSQCSIDGSSTSSSTNEKLARSARFSNAASQFSVAFICLATGSNLDRRVSVLAKEPAPSTWAN</sequence>
<name>A0A5K3G4F3_MESCO</name>